<dbReference type="InterPro" id="IPR005467">
    <property type="entry name" value="His_kinase_dom"/>
</dbReference>
<comment type="catalytic activity">
    <reaction evidence="1">
        <text>ATP + protein L-histidine = ADP + protein N-phospho-L-histidine.</text>
        <dbReference type="EC" id="2.7.13.3"/>
    </reaction>
</comment>
<dbReference type="SMART" id="SM00387">
    <property type="entry name" value="HATPase_c"/>
    <property type="match status" value="1"/>
</dbReference>
<dbReference type="Pfam" id="PF00672">
    <property type="entry name" value="HAMP"/>
    <property type="match status" value="1"/>
</dbReference>
<sequence length="414" mass="45008">MATSSQLPTSVTAPPKPTWSPEPHGRPAPWLRPTIRIRLALLYGGMFLMAGIVLLTIIYILAANTLKEAPEFRVFGSNVRVGNISCPDLPSVGTVDEINSAIGTCIRDQRAMALHSFLNRSLIALVGLTVVAFAFGYAMAGRVLSPLGRITRTAQRVAGSDLHRRIELGGPDDELKELADTFDEMLDRLDRAFESQRRFVSNASHELRTPLAINRTLLEVQLADPEASPELQQLGKTLLATNERSEQLVEGLLLLARSENKVVDKRPVDLSEVAAQAVDQSRAEAHGKGVEFRGVRGQVFVQGNGVLLERIALNLVQNAVRYNVPEDGWVEVSTEPQPGCAVLVVANTGPVVPAYEVENLFEPFRRLRTERTGSDKGVGLGLSIVRSVVRAHDGTITAQPREGGGLVMRVVLPS</sequence>
<dbReference type="PANTHER" id="PTHR45436:SF5">
    <property type="entry name" value="SENSOR HISTIDINE KINASE TRCS"/>
    <property type="match status" value="1"/>
</dbReference>
<dbReference type="CDD" id="cd06225">
    <property type="entry name" value="HAMP"/>
    <property type="match status" value="1"/>
</dbReference>
<dbReference type="PRINTS" id="PR00344">
    <property type="entry name" value="BCTRLSENSOR"/>
</dbReference>
<feature type="transmembrane region" description="Helical" evidence="12">
    <location>
        <begin position="122"/>
        <end position="140"/>
    </location>
</feature>
<evidence type="ECO:0000256" key="9">
    <source>
        <dbReference type="ARBA" id="ARBA00023012"/>
    </source>
</evidence>
<comment type="subcellular location">
    <subcellularLocation>
        <location evidence="2">Cell membrane</location>
    </subcellularLocation>
</comment>
<proteinExistence type="predicted"/>
<dbReference type="Pfam" id="PF00512">
    <property type="entry name" value="HisKA"/>
    <property type="match status" value="1"/>
</dbReference>
<dbReference type="InterPro" id="IPR003660">
    <property type="entry name" value="HAMP_dom"/>
</dbReference>
<feature type="domain" description="Histidine kinase" evidence="13">
    <location>
        <begin position="202"/>
        <end position="414"/>
    </location>
</feature>
<dbReference type="Gene3D" id="1.10.287.130">
    <property type="match status" value="1"/>
</dbReference>
<dbReference type="InterPro" id="IPR003594">
    <property type="entry name" value="HATPase_dom"/>
</dbReference>
<keyword evidence="16" id="KW-1185">Reference proteome</keyword>
<evidence type="ECO:0000256" key="10">
    <source>
        <dbReference type="ARBA" id="ARBA00023136"/>
    </source>
</evidence>
<dbReference type="SUPFAM" id="SSF158472">
    <property type="entry name" value="HAMP domain-like"/>
    <property type="match status" value="1"/>
</dbReference>
<dbReference type="Gene3D" id="6.10.340.10">
    <property type="match status" value="1"/>
</dbReference>
<evidence type="ECO:0000256" key="4">
    <source>
        <dbReference type="ARBA" id="ARBA00022553"/>
    </source>
</evidence>
<protein>
    <recommendedName>
        <fullName evidence="3">histidine kinase</fullName>
        <ecNumber evidence="3">2.7.13.3</ecNumber>
    </recommendedName>
</protein>
<keyword evidence="6 12" id="KW-0812">Transmembrane</keyword>
<name>A0ABZ1FC06_9ACTN</name>
<keyword evidence="8 12" id="KW-1133">Transmembrane helix</keyword>
<dbReference type="CDD" id="cd00082">
    <property type="entry name" value="HisKA"/>
    <property type="match status" value="1"/>
</dbReference>
<dbReference type="SMART" id="SM00388">
    <property type="entry name" value="HisKA"/>
    <property type="match status" value="1"/>
</dbReference>
<evidence type="ECO:0000313" key="16">
    <source>
        <dbReference type="Proteomes" id="UP001344251"/>
    </source>
</evidence>
<evidence type="ECO:0000256" key="1">
    <source>
        <dbReference type="ARBA" id="ARBA00000085"/>
    </source>
</evidence>
<evidence type="ECO:0000256" key="12">
    <source>
        <dbReference type="SAM" id="Phobius"/>
    </source>
</evidence>
<evidence type="ECO:0000256" key="3">
    <source>
        <dbReference type="ARBA" id="ARBA00012438"/>
    </source>
</evidence>
<accession>A0ABZ1FC06</accession>
<keyword evidence="5" id="KW-0808">Transferase</keyword>
<evidence type="ECO:0000256" key="6">
    <source>
        <dbReference type="ARBA" id="ARBA00022692"/>
    </source>
</evidence>
<evidence type="ECO:0000259" key="14">
    <source>
        <dbReference type="PROSITE" id="PS50885"/>
    </source>
</evidence>
<dbReference type="PROSITE" id="PS50885">
    <property type="entry name" value="HAMP"/>
    <property type="match status" value="1"/>
</dbReference>
<dbReference type="EMBL" id="CP109106">
    <property type="protein sequence ID" value="WSB67716.1"/>
    <property type="molecule type" value="Genomic_DNA"/>
</dbReference>
<dbReference type="InterPro" id="IPR004358">
    <property type="entry name" value="Sig_transdc_His_kin-like_C"/>
</dbReference>
<reference evidence="15 16" key="1">
    <citation type="submission" date="2022-10" db="EMBL/GenBank/DDBJ databases">
        <title>The complete genomes of actinobacterial strains from the NBC collection.</title>
        <authorList>
            <person name="Joergensen T.S."/>
            <person name="Alvarez Arevalo M."/>
            <person name="Sterndorff E.B."/>
            <person name="Faurdal D."/>
            <person name="Vuksanovic O."/>
            <person name="Mourched A.-S."/>
            <person name="Charusanti P."/>
            <person name="Shaw S."/>
            <person name="Blin K."/>
            <person name="Weber T."/>
        </authorList>
    </citation>
    <scope>NUCLEOTIDE SEQUENCE [LARGE SCALE GENOMIC DNA]</scope>
    <source>
        <strain evidence="15 16">NBC 01774</strain>
    </source>
</reference>
<keyword evidence="4" id="KW-0597">Phosphoprotein</keyword>
<dbReference type="PROSITE" id="PS50109">
    <property type="entry name" value="HIS_KIN"/>
    <property type="match status" value="1"/>
</dbReference>
<dbReference type="GO" id="GO:0016301">
    <property type="term" value="F:kinase activity"/>
    <property type="evidence" value="ECO:0007669"/>
    <property type="project" value="UniProtKB-KW"/>
</dbReference>
<feature type="domain" description="HAMP" evidence="14">
    <location>
        <begin position="141"/>
        <end position="194"/>
    </location>
</feature>
<keyword evidence="7 15" id="KW-0418">Kinase</keyword>
<dbReference type="PANTHER" id="PTHR45436">
    <property type="entry name" value="SENSOR HISTIDINE KINASE YKOH"/>
    <property type="match status" value="1"/>
</dbReference>
<dbReference type="InterPro" id="IPR050428">
    <property type="entry name" value="TCS_sensor_his_kinase"/>
</dbReference>
<dbReference type="SMART" id="SM00304">
    <property type="entry name" value="HAMP"/>
    <property type="match status" value="1"/>
</dbReference>
<dbReference type="InterPro" id="IPR036890">
    <property type="entry name" value="HATPase_C_sf"/>
</dbReference>
<feature type="compositionally biased region" description="Polar residues" evidence="11">
    <location>
        <begin position="1"/>
        <end position="12"/>
    </location>
</feature>
<organism evidence="15 16">
    <name type="scientific">Streptomyces decoyicus</name>
    <dbReference type="NCBI Taxonomy" id="249567"/>
    <lineage>
        <taxon>Bacteria</taxon>
        <taxon>Bacillati</taxon>
        <taxon>Actinomycetota</taxon>
        <taxon>Actinomycetes</taxon>
        <taxon>Kitasatosporales</taxon>
        <taxon>Streptomycetaceae</taxon>
        <taxon>Streptomyces</taxon>
    </lineage>
</organism>
<dbReference type="SUPFAM" id="SSF55874">
    <property type="entry name" value="ATPase domain of HSP90 chaperone/DNA topoisomerase II/histidine kinase"/>
    <property type="match status" value="1"/>
</dbReference>
<evidence type="ECO:0000256" key="5">
    <source>
        <dbReference type="ARBA" id="ARBA00022679"/>
    </source>
</evidence>
<dbReference type="SUPFAM" id="SSF47384">
    <property type="entry name" value="Homodimeric domain of signal transducing histidine kinase"/>
    <property type="match status" value="1"/>
</dbReference>
<dbReference type="Pfam" id="PF02518">
    <property type="entry name" value="HATPase_c"/>
    <property type="match status" value="1"/>
</dbReference>
<feature type="transmembrane region" description="Helical" evidence="12">
    <location>
        <begin position="40"/>
        <end position="62"/>
    </location>
</feature>
<evidence type="ECO:0000256" key="2">
    <source>
        <dbReference type="ARBA" id="ARBA00004236"/>
    </source>
</evidence>
<evidence type="ECO:0000313" key="15">
    <source>
        <dbReference type="EMBL" id="WSB67716.1"/>
    </source>
</evidence>
<dbReference type="RefSeq" id="WP_326617059.1">
    <property type="nucleotide sequence ID" value="NZ_CP109106.1"/>
</dbReference>
<keyword evidence="9" id="KW-0902">Two-component regulatory system</keyword>
<evidence type="ECO:0000256" key="8">
    <source>
        <dbReference type="ARBA" id="ARBA00022989"/>
    </source>
</evidence>
<evidence type="ECO:0000256" key="11">
    <source>
        <dbReference type="SAM" id="MobiDB-lite"/>
    </source>
</evidence>
<feature type="region of interest" description="Disordered" evidence="11">
    <location>
        <begin position="1"/>
        <end position="25"/>
    </location>
</feature>
<dbReference type="InterPro" id="IPR003661">
    <property type="entry name" value="HisK_dim/P_dom"/>
</dbReference>
<evidence type="ECO:0000259" key="13">
    <source>
        <dbReference type="PROSITE" id="PS50109"/>
    </source>
</evidence>
<dbReference type="InterPro" id="IPR036097">
    <property type="entry name" value="HisK_dim/P_sf"/>
</dbReference>
<gene>
    <name evidence="15" type="ORF">OG863_06925</name>
</gene>
<evidence type="ECO:0000256" key="7">
    <source>
        <dbReference type="ARBA" id="ARBA00022777"/>
    </source>
</evidence>
<dbReference type="Gene3D" id="3.30.565.10">
    <property type="entry name" value="Histidine kinase-like ATPase, C-terminal domain"/>
    <property type="match status" value="1"/>
</dbReference>
<dbReference type="EC" id="2.7.13.3" evidence="3"/>
<keyword evidence="10 12" id="KW-0472">Membrane</keyword>
<dbReference type="Proteomes" id="UP001344251">
    <property type="component" value="Chromosome"/>
</dbReference>